<proteinExistence type="predicted"/>
<dbReference type="AlphaFoldDB" id="A0A0F9NQH0"/>
<comment type="caution">
    <text evidence="1">The sequence shown here is derived from an EMBL/GenBank/DDBJ whole genome shotgun (WGS) entry which is preliminary data.</text>
</comment>
<organism evidence="1">
    <name type="scientific">marine sediment metagenome</name>
    <dbReference type="NCBI Taxonomy" id="412755"/>
    <lineage>
        <taxon>unclassified sequences</taxon>
        <taxon>metagenomes</taxon>
        <taxon>ecological metagenomes</taxon>
    </lineage>
</organism>
<sequence length="119" mass="13951">MTVRLEAYQTITYLPNPTFSDSESLAVSISRKFSMNGTRYTYVKSKDARRKLIMRFDLTRAKGLEFHAFIRSYYSTEILLTDHNGVIWLGYFTSNPFDFETSARGEYQNIQIEFEGFIQ</sequence>
<evidence type="ECO:0000313" key="1">
    <source>
        <dbReference type="EMBL" id="KKM83517.1"/>
    </source>
</evidence>
<protein>
    <submittedName>
        <fullName evidence="1">Uncharacterized protein</fullName>
    </submittedName>
</protein>
<gene>
    <name evidence="1" type="ORF">LCGC14_1308610</name>
</gene>
<name>A0A0F9NQH0_9ZZZZ</name>
<dbReference type="EMBL" id="LAZR01007702">
    <property type="protein sequence ID" value="KKM83517.1"/>
    <property type="molecule type" value="Genomic_DNA"/>
</dbReference>
<accession>A0A0F9NQH0</accession>
<reference evidence="1" key="1">
    <citation type="journal article" date="2015" name="Nature">
        <title>Complex archaea that bridge the gap between prokaryotes and eukaryotes.</title>
        <authorList>
            <person name="Spang A."/>
            <person name="Saw J.H."/>
            <person name="Jorgensen S.L."/>
            <person name="Zaremba-Niedzwiedzka K."/>
            <person name="Martijn J."/>
            <person name="Lind A.E."/>
            <person name="van Eijk R."/>
            <person name="Schleper C."/>
            <person name="Guy L."/>
            <person name="Ettema T.J."/>
        </authorList>
    </citation>
    <scope>NUCLEOTIDE SEQUENCE</scope>
</reference>